<dbReference type="GO" id="GO:0006085">
    <property type="term" value="P:acetyl-CoA biosynthetic process"/>
    <property type="evidence" value="ECO:0007669"/>
    <property type="project" value="UniProtKB-UniRule"/>
</dbReference>
<evidence type="ECO:0000313" key="12">
    <source>
        <dbReference type="Proteomes" id="UP000593737"/>
    </source>
</evidence>
<protein>
    <recommendedName>
        <fullName evidence="9">Acetate kinase</fullName>
        <ecNumber evidence="9">2.7.2.1</ecNumber>
    </recommendedName>
    <alternativeName>
        <fullName evidence="9">Acetokinase</fullName>
    </alternativeName>
</protein>
<dbReference type="PANTHER" id="PTHR21060">
    <property type="entry name" value="ACETATE KINASE"/>
    <property type="match status" value="1"/>
</dbReference>
<comment type="similarity">
    <text evidence="1 9 10">Belongs to the acetokinase family.</text>
</comment>
<dbReference type="PROSITE" id="PS01076">
    <property type="entry name" value="ACETATE_KINASE_2"/>
    <property type="match status" value="1"/>
</dbReference>
<feature type="binding site" evidence="9">
    <location>
        <begin position="336"/>
        <end position="340"/>
    </location>
    <ligand>
        <name>ATP</name>
        <dbReference type="ChEBI" id="CHEBI:30616"/>
    </ligand>
</feature>
<dbReference type="Gene3D" id="3.30.420.40">
    <property type="match status" value="2"/>
</dbReference>
<keyword evidence="6 9" id="KW-0418">Kinase</keyword>
<dbReference type="Proteomes" id="UP000593737">
    <property type="component" value="Chromosome"/>
</dbReference>
<evidence type="ECO:0000256" key="9">
    <source>
        <dbReference type="HAMAP-Rule" id="MF_00020"/>
    </source>
</evidence>
<evidence type="ECO:0000256" key="1">
    <source>
        <dbReference type="ARBA" id="ARBA00008748"/>
    </source>
</evidence>
<evidence type="ECO:0000256" key="4">
    <source>
        <dbReference type="ARBA" id="ARBA00022723"/>
    </source>
</evidence>
<dbReference type="NCBIfam" id="TIGR00016">
    <property type="entry name" value="ackA"/>
    <property type="match status" value="1"/>
</dbReference>
<dbReference type="InterPro" id="IPR000890">
    <property type="entry name" value="Aliphatic_acid_kin_short-chain"/>
</dbReference>
<dbReference type="InterPro" id="IPR004372">
    <property type="entry name" value="Ac/propionate_kinase"/>
</dbReference>
<comment type="subcellular location">
    <subcellularLocation>
        <location evidence="9">Cytoplasm</location>
    </subcellularLocation>
</comment>
<evidence type="ECO:0000256" key="10">
    <source>
        <dbReference type="RuleBase" id="RU003835"/>
    </source>
</evidence>
<evidence type="ECO:0000256" key="5">
    <source>
        <dbReference type="ARBA" id="ARBA00022741"/>
    </source>
</evidence>
<organism evidence="11 12">
    <name type="scientific">Candidatus Nitrospira kreftii</name>
    <dbReference type="NCBI Taxonomy" id="2652173"/>
    <lineage>
        <taxon>Bacteria</taxon>
        <taxon>Pseudomonadati</taxon>
        <taxon>Nitrospirota</taxon>
        <taxon>Nitrospiria</taxon>
        <taxon>Nitrospirales</taxon>
        <taxon>Nitrospiraceae</taxon>
        <taxon>Nitrospira</taxon>
    </lineage>
</organism>
<feature type="active site" description="Proton donor/acceptor" evidence="9">
    <location>
        <position position="155"/>
    </location>
</feature>
<feature type="site" description="Transition state stabilizer" evidence="9">
    <location>
        <position position="247"/>
    </location>
</feature>
<feature type="binding site" evidence="9">
    <location>
        <begin position="214"/>
        <end position="218"/>
    </location>
    <ligand>
        <name>ATP</name>
        <dbReference type="ChEBI" id="CHEBI:30616"/>
    </ligand>
</feature>
<dbReference type="EC" id="2.7.2.1" evidence="9"/>
<dbReference type="GO" id="GO:0005524">
    <property type="term" value="F:ATP binding"/>
    <property type="evidence" value="ECO:0007669"/>
    <property type="project" value="UniProtKB-KW"/>
</dbReference>
<dbReference type="GO" id="GO:0008776">
    <property type="term" value="F:acetate kinase activity"/>
    <property type="evidence" value="ECO:0007669"/>
    <property type="project" value="UniProtKB-UniRule"/>
</dbReference>
<dbReference type="InterPro" id="IPR023865">
    <property type="entry name" value="Aliphatic_acid_kinase_CS"/>
</dbReference>
<evidence type="ECO:0000256" key="3">
    <source>
        <dbReference type="ARBA" id="ARBA00022679"/>
    </source>
</evidence>
<evidence type="ECO:0000256" key="8">
    <source>
        <dbReference type="ARBA" id="ARBA00022842"/>
    </source>
</evidence>
<evidence type="ECO:0000256" key="6">
    <source>
        <dbReference type="ARBA" id="ARBA00022777"/>
    </source>
</evidence>
<keyword evidence="7 9" id="KW-0067">ATP-binding</keyword>
<dbReference type="UniPathway" id="UPA00340">
    <property type="reaction ID" value="UER00458"/>
</dbReference>
<dbReference type="AlphaFoldDB" id="A0A7S8IXS2"/>
<comment type="pathway">
    <text evidence="9">Metabolic intermediate biosynthesis; acetyl-CoA biosynthesis; acetyl-CoA from acetate: step 1/2.</text>
</comment>
<feature type="binding site" evidence="9">
    <location>
        <position position="387"/>
    </location>
    <ligand>
        <name>Mg(2+)</name>
        <dbReference type="ChEBI" id="CHEBI:18420"/>
    </ligand>
</feature>
<keyword evidence="5 9" id="KW-0547">Nucleotide-binding</keyword>
<dbReference type="GO" id="GO:0005829">
    <property type="term" value="C:cytosol"/>
    <property type="evidence" value="ECO:0007669"/>
    <property type="project" value="TreeGrafter"/>
</dbReference>
<dbReference type="PANTHER" id="PTHR21060:SF21">
    <property type="entry name" value="ACETATE KINASE"/>
    <property type="match status" value="1"/>
</dbReference>
<comment type="catalytic activity">
    <reaction evidence="9">
        <text>acetate + ATP = acetyl phosphate + ADP</text>
        <dbReference type="Rhea" id="RHEA:11352"/>
        <dbReference type="ChEBI" id="CHEBI:22191"/>
        <dbReference type="ChEBI" id="CHEBI:30089"/>
        <dbReference type="ChEBI" id="CHEBI:30616"/>
        <dbReference type="ChEBI" id="CHEBI:456216"/>
        <dbReference type="EC" id="2.7.2.1"/>
    </reaction>
</comment>
<feature type="binding site" evidence="9">
    <location>
        <position position="24"/>
    </location>
    <ligand>
        <name>ATP</name>
        <dbReference type="ChEBI" id="CHEBI:30616"/>
    </ligand>
</feature>
<dbReference type="PROSITE" id="PS01075">
    <property type="entry name" value="ACETATE_KINASE_1"/>
    <property type="match status" value="1"/>
</dbReference>
<evidence type="ECO:0000256" key="7">
    <source>
        <dbReference type="ARBA" id="ARBA00022840"/>
    </source>
</evidence>
<comment type="subunit">
    <text evidence="9">Homodimer.</text>
</comment>
<dbReference type="PRINTS" id="PR00471">
    <property type="entry name" value="ACETATEKNASE"/>
</dbReference>
<comment type="function">
    <text evidence="9">Catalyzes the formation of acetyl phosphate from acetate and ATP. Can also catalyze the reverse reaction.</text>
</comment>
<dbReference type="EMBL" id="CP047423">
    <property type="protein sequence ID" value="QPD02339.1"/>
    <property type="molecule type" value="Genomic_DNA"/>
</dbReference>
<keyword evidence="3 9" id="KW-0808">Transferase</keyword>
<dbReference type="KEGG" id="nkf:Nkreftii_000113"/>
<feature type="binding site" evidence="9">
    <location>
        <position position="17"/>
    </location>
    <ligand>
        <name>Mg(2+)</name>
        <dbReference type="ChEBI" id="CHEBI:18420"/>
    </ligand>
</feature>
<feature type="binding site" evidence="9">
    <location>
        <position position="98"/>
    </location>
    <ligand>
        <name>substrate</name>
    </ligand>
</feature>
<proteinExistence type="inferred from homology"/>
<gene>
    <name evidence="9" type="primary">ackA</name>
    <name evidence="11" type="ORF">Nkreftii_000113</name>
</gene>
<accession>A0A7S8IXS2</accession>
<keyword evidence="4 9" id="KW-0479">Metal-binding</keyword>
<name>A0A7S8IXS2_9BACT</name>
<reference evidence="11 12" key="1">
    <citation type="journal article" date="2020" name="ISME J.">
        <title>Enrichment and physiological characterization of a novel comammox Nitrospira indicates ammonium inhibition of complete nitrification.</title>
        <authorList>
            <person name="Sakoula D."/>
            <person name="Koch H."/>
            <person name="Frank J."/>
            <person name="Jetten M.S.M."/>
            <person name="van Kessel M.A.H.J."/>
            <person name="Lucker S."/>
        </authorList>
    </citation>
    <scope>NUCLEOTIDE SEQUENCE [LARGE SCALE GENOMIC DNA]</scope>
    <source>
        <strain evidence="11">Comreactor17</strain>
    </source>
</reference>
<dbReference type="GO" id="GO:0000287">
    <property type="term" value="F:magnesium ion binding"/>
    <property type="evidence" value="ECO:0007669"/>
    <property type="project" value="UniProtKB-UniRule"/>
</dbReference>
<evidence type="ECO:0000313" key="11">
    <source>
        <dbReference type="EMBL" id="QPD02339.1"/>
    </source>
</evidence>
<dbReference type="PIRSF" id="PIRSF000722">
    <property type="entry name" value="Acetate_prop_kin"/>
    <property type="match status" value="1"/>
</dbReference>
<keyword evidence="8 9" id="KW-0460">Magnesium</keyword>
<keyword evidence="2 9" id="KW-0963">Cytoplasm</keyword>
<dbReference type="SUPFAM" id="SSF53067">
    <property type="entry name" value="Actin-like ATPase domain"/>
    <property type="match status" value="2"/>
</dbReference>
<feature type="binding site" evidence="9">
    <location>
        <begin position="289"/>
        <end position="291"/>
    </location>
    <ligand>
        <name>ATP</name>
        <dbReference type="ChEBI" id="CHEBI:30616"/>
    </ligand>
</feature>
<dbReference type="InterPro" id="IPR043129">
    <property type="entry name" value="ATPase_NBD"/>
</dbReference>
<dbReference type="GO" id="GO:0006083">
    <property type="term" value="P:acetate metabolic process"/>
    <property type="evidence" value="ECO:0007669"/>
    <property type="project" value="TreeGrafter"/>
</dbReference>
<comment type="cofactor">
    <cofactor evidence="9">
        <name>Mg(2+)</name>
        <dbReference type="ChEBI" id="CHEBI:18420"/>
    </cofactor>
    <cofactor evidence="9">
        <name>Mn(2+)</name>
        <dbReference type="ChEBI" id="CHEBI:29035"/>
    </cofactor>
    <text evidence="9">Mg(2+). Can also accept Mn(2+).</text>
</comment>
<dbReference type="Pfam" id="PF00871">
    <property type="entry name" value="Acetate_kinase"/>
    <property type="match status" value="1"/>
</dbReference>
<feature type="site" description="Transition state stabilizer" evidence="9">
    <location>
        <position position="186"/>
    </location>
</feature>
<sequence>MTDSISASIDGTILVINGGSSTLKFALFRVGTAPVRELAGSIDRIGSPEASLRWTPEGAGTIGPRSVEAPNHAACIEPLLSCLTDRLTHRPLVAIGHRVVHGGPRYRAPQLLTPTVKGELQRLSAYDPEHLPGEIELIKGLARRYPHLPQVACFDTTFHRDMPTVARLLAIPRRYEQLGLQRYGFHGLSYAFLMRELRRVGTSDEVKGRVILAHLGNGASMAAVNNGRALDTTMGFTPTSGLPMSRRSGDLDPGLVSYLARTEGMSVDWFHRMVNTESGLLGVSETSSDMRDLLKEERNDVRAAEAVALFCYHAKKAIGSLAAALGGLDTLVFSAGIGEHSPIVRARICEGLEFLGIIIDPMRNEAGEAVISRESGGVIVRVIHTDEESEIARSVVEMIEAKS</sequence>
<dbReference type="HAMAP" id="MF_00020">
    <property type="entry name" value="Acetate_kinase"/>
    <property type="match status" value="1"/>
</dbReference>
<evidence type="ECO:0000256" key="2">
    <source>
        <dbReference type="ARBA" id="ARBA00022490"/>
    </source>
</evidence>